<proteinExistence type="predicted"/>
<feature type="non-terminal residue" evidence="2">
    <location>
        <position position="1"/>
    </location>
</feature>
<dbReference type="EMBL" id="UINC01079754">
    <property type="protein sequence ID" value="SVC22069.1"/>
    <property type="molecule type" value="Genomic_DNA"/>
</dbReference>
<feature type="non-terminal residue" evidence="2">
    <location>
        <position position="422"/>
    </location>
</feature>
<sequence length="422" mass="48025">IDRNPLSEALRKTEELLKNPDCPPLFEATFEHEGVLVQADILIPGNEEVEIIEVKSSTKLKPTFLKDCAIQHWVITGAGYRISRMQLEHVDNQFVYEGNLNYDGLMKKVDVLEEISPDLKQVPVWVEQFKAMLENEEPEIKVGPHCNDPYSCSFKSHCYESLGEWPITDLPNLGKLALELQEEGHTDIRRIPEDRLSNSLHSRVHRVISSQTPELDPQASVELAKLSYPRNYLDFETISFAMPIWEGTRPFEQLPFQWSCHIEGSPGNFEHFEFLDTSGKPPMLDFAEKLISSLDNDGPVIVYSSFEEVALRSLCNRFPDIAEELARIQARLFDLLPLTKKYYCHPEMRGSWSIKSVLPTVAPELDYGDLEVQGGQAAQQKFLELITPGISENELKQGRTSLLEYCKRDTLAMVKLAQFLAG</sequence>
<gene>
    <name evidence="2" type="ORF">METZ01_LOCUS274923</name>
</gene>
<evidence type="ECO:0000259" key="1">
    <source>
        <dbReference type="Pfam" id="PF11074"/>
    </source>
</evidence>
<dbReference type="AlphaFoldDB" id="A0A382KD15"/>
<name>A0A382KD15_9ZZZZ</name>
<dbReference type="InterPro" id="IPR021301">
    <property type="entry name" value="DUF2779"/>
</dbReference>
<protein>
    <recommendedName>
        <fullName evidence="1">DUF2779 domain-containing protein</fullName>
    </recommendedName>
</protein>
<organism evidence="2">
    <name type="scientific">marine metagenome</name>
    <dbReference type="NCBI Taxonomy" id="408172"/>
    <lineage>
        <taxon>unclassified sequences</taxon>
        <taxon>metagenomes</taxon>
        <taxon>ecological metagenomes</taxon>
    </lineage>
</organism>
<feature type="domain" description="DUF2779" evidence="1">
    <location>
        <begin position="232"/>
        <end position="353"/>
    </location>
</feature>
<dbReference type="Pfam" id="PF11074">
    <property type="entry name" value="DUF2779"/>
    <property type="match status" value="1"/>
</dbReference>
<accession>A0A382KD15</accession>
<reference evidence="2" key="1">
    <citation type="submission" date="2018-05" db="EMBL/GenBank/DDBJ databases">
        <authorList>
            <person name="Lanie J.A."/>
            <person name="Ng W.-L."/>
            <person name="Kazmierczak K.M."/>
            <person name="Andrzejewski T.M."/>
            <person name="Davidsen T.M."/>
            <person name="Wayne K.J."/>
            <person name="Tettelin H."/>
            <person name="Glass J.I."/>
            <person name="Rusch D."/>
            <person name="Podicherti R."/>
            <person name="Tsui H.-C.T."/>
            <person name="Winkler M.E."/>
        </authorList>
    </citation>
    <scope>NUCLEOTIDE SEQUENCE</scope>
</reference>
<evidence type="ECO:0000313" key="2">
    <source>
        <dbReference type="EMBL" id="SVC22069.1"/>
    </source>
</evidence>